<dbReference type="PROSITE" id="PS51257">
    <property type="entry name" value="PROKAR_LIPOPROTEIN"/>
    <property type="match status" value="1"/>
</dbReference>
<dbReference type="InterPro" id="IPR008964">
    <property type="entry name" value="Invasin/intimin_cell_adhesion"/>
</dbReference>
<dbReference type="EMBL" id="CABQ01000016">
    <property type="protein sequence ID" value="CBI06756.1"/>
    <property type="molecule type" value="Genomic_DNA"/>
</dbReference>
<organism evidence="1">
    <name type="scientific">mine drainage metagenome</name>
    <dbReference type="NCBI Taxonomy" id="410659"/>
    <lineage>
        <taxon>unclassified sequences</taxon>
        <taxon>metagenomes</taxon>
        <taxon>ecological metagenomes</taxon>
    </lineage>
</organism>
<evidence type="ECO:0008006" key="2">
    <source>
        <dbReference type="Google" id="ProtNLM"/>
    </source>
</evidence>
<sequence length="768" mass="79542">MQRLLTLVFLLCLTLPAGMTLTGCFRNPQAAYCNGEGFGLKLTQVASIDLEPRTTGISLAYGQTQQLATPTAKTCKGATASVSAYIYGTSNNQLLDISPSGNLCAGTWNRRTGGGIPDFTICNYPTPAPTTNGLPYQTATVTATAESVTSNTVQVWVHAQVTSVSLVLEKLNTTSSITGCLSQTQTAQLDSQAYYSLNGTQTLLCAPNSTTVPSCSSAIGNLTYASQNPTVATIDEYGVITAQQPGTTYITASVAGSGSSAGNFSTCPPASINITLNGQTTGTVTQGVTQNLVTTVRDINGNTLTGLALDYQSTNPLNISAGAGGAVTANYAGQSSIYAVCQPTTCNSAPIDVIGLNQTGTPITSNEVKITTPGIASTFIWLASPQSEYFVPVELLTGTLGSTVKLPYFPNSMVMDRDGNTLYFGSTHELMEYSTTTNALIKEDPSVQGVVLAVSPDNQQVLISDPIRKLFYLYKASGGSSTTFSGVGNSAYWTPDAKTLYVVGTDYTNNLAGTPTLFVNNVNTGWTTYPLNQTTPAESLAITVPSVGAFLSGYPTVAHAWCPNLTPSPGYPQGQAYPQAASLSVETDQLAATNDGTHIIGIGLNGGTTPTLTDINVNLFASLVTGACPASENGIIIATPFKQTPLPFQASSITQIVPSPATNLSFITYDAASGAGGAASLPYYQPTANGSLGTIGSVPLVGAATAPVAGVFSLDDTLFFVSTSGDNAVHYIDTTKLQDTKQITPSLVDANGNVVPATLLAVKPRPTT</sequence>
<gene>
    <name evidence="1" type="ORF">CARN6_0024</name>
</gene>
<proteinExistence type="predicted"/>
<dbReference type="Gene3D" id="2.60.40.1080">
    <property type="match status" value="1"/>
</dbReference>
<comment type="caution">
    <text evidence="1">The sequence shown here is derived from an EMBL/GenBank/DDBJ whole genome shotgun (WGS) entry which is preliminary data.</text>
</comment>
<evidence type="ECO:0000313" key="1">
    <source>
        <dbReference type="EMBL" id="CBI06756.1"/>
    </source>
</evidence>
<dbReference type="AlphaFoldDB" id="E6QHP2"/>
<protein>
    <recommendedName>
        <fullName evidence="2">BIG2 domain-containing protein</fullName>
    </recommendedName>
</protein>
<dbReference type="SUPFAM" id="SSF51004">
    <property type="entry name" value="C-terminal (heme d1) domain of cytochrome cd1-nitrite reductase"/>
    <property type="match status" value="1"/>
</dbReference>
<accession>E6QHP2</accession>
<dbReference type="Gene3D" id="2.130.10.10">
    <property type="entry name" value="YVTN repeat-like/Quinoprotein amine dehydrogenase"/>
    <property type="match status" value="1"/>
</dbReference>
<name>E6QHP2_9ZZZZ</name>
<dbReference type="InterPro" id="IPR015943">
    <property type="entry name" value="WD40/YVTN_repeat-like_dom_sf"/>
</dbReference>
<dbReference type="InterPro" id="IPR011048">
    <property type="entry name" value="Haem_d1_sf"/>
</dbReference>
<dbReference type="SUPFAM" id="SSF49373">
    <property type="entry name" value="Invasin/intimin cell-adhesion fragments"/>
    <property type="match status" value="1"/>
</dbReference>
<reference evidence="1" key="1">
    <citation type="submission" date="2009-10" db="EMBL/GenBank/DDBJ databases">
        <title>Diversity of trophic interactions inside an arsenic-rich microbial ecosystem.</title>
        <authorList>
            <person name="Bertin P.N."/>
            <person name="Heinrich-Salmeron A."/>
            <person name="Pelletier E."/>
            <person name="Goulhen-Chollet F."/>
            <person name="Arsene-Ploetze F."/>
            <person name="Gallien S."/>
            <person name="Calteau A."/>
            <person name="Vallenet D."/>
            <person name="Casiot C."/>
            <person name="Chane-Woon-Ming B."/>
            <person name="Giloteaux L."/>
            <person name="Barakat M."/>
            <person name="Bonnefoy V."/>
            <person name="Bruneel O."/>
            <person name="Chandler M."/>
            <person name="Cleiss J."/>
            <person name="Duran R."/>
            <person name="Elbaz-Poulichet F."/>
            <person name="Fonknechten N."/>
            <person name="Lauga B."/>
            <person name="Mornico D."/>
            <person name="Ortet P."/>
            <person name="Schaeffer C."/>
            <person name="Siguier P."/>
            <person name="Alexander Thil Smith A."/>
            <person name="Van Dorsselaer A."/>
            <person name="Weissenbach J."/>
            <person name="Medigue C."/>
            <person name="Le Paslier D."/>
        </authorList>
    </citation>
    <scope>NUCLEOTIDE SEQUENCE</scope>
</reference>